<reference evidence="11" key="1">
    <citation type="submission" date="2018-05" db="EMBL/GenBank/DDBJ databases">
        <title>Draft genome of Mucuna pruriens seed.</title>
        <authorList>
            <person name="Nnadi N.E."/>
            <person name="Vos R."/>
            <person name="Hasami M.H."/>
            <person name="Devisetty U.K."/>
            <person name="Aguiy J.C."/>
        </authorList>
    </citation>
    <scope>NUCLEOTIDE SEQUENCE [LARGE SCALE GENOMIC DNA]</scope>
    <source>
        <strain evidence="11">JCA_2017</strain>
    </source>
</reference>
<feature type="transmembrane region" description="Helical" evidence="9">
    <location>
        <begin position="183"/>
        <end position="203"/>
    </location>
</feature>
<evidence type="ECO:0000256" key="3">
    <source>
        <dbReference type="ARBA" id="ARBA00022692"/>
    </source>
</evidence>
<evidence type="ECO:0000259" key="10">
    <source>
        <dbReference type="Pfam" id="PF01490"/>
    </source>
</evidence>
<keyword evidence="2" id="KW-0813">Transport</keyword>
<feature type="transmembrane region" description="Helical" evidence="9">
    <location>
        <begin position="296"/>
        <end position="319"/>
    </location>
</feature>
<dbReference type="Pfam" id="PF01490">
    <property type="entry name" value="Aa_trans"/>
    <property type="match status" value="1"/>
</dbReference>
<keyword evidence="6 9" id="KW-0472">Membrane</keyword>
<gene>
    <name evidence="11" type="primary">AVT1D</name>
    <name evidence="11" type="ORF">CR513_50676</name>
</gene>
<dbReference type="AlphaFoldDB" id="A0A371EVT2"/>
<evidence type="ECO:0000256" key="4">
    <source>
        <dbReference type="ARBA" id="ARBA00022970"/>
    </source>
</evidence>
<dbReference type="InterPro" id="IPR013057">
    <property type="entry name" value="AA_transpt_TM"/>
</dbReference>
<proteinExistence type="inferred from homology"/>
<evidence type="ECO:0000256" key="8">
    <source>
        <dbReference type="SAM" id="MobiDB-lite"/>
    </source>
</evidence>
<dbReference type="Proteomes" id="UP000257109">
    <property type="component" value="Unassembled WGS sequence"/>
</dbReference>
<dbReference type="PANTHER" id="PTHR22950">
    <property type="entry name" value="AMINO ACID TRANSPORTER"/>
    <property type="match status" value="1"/>
</dbReference>
<evidence type="ECO:0000313" key="11">
    <source>
        <dbReference type="EMBL" id="RDX70114.1"/>
    </source>
</evidence>
<feature type="compositionally biased region" description="Basic and acidic residues" evidence="8">
    <location>
        <begin position="1"/>
        <end position="15"/>
    </location>
</feature>
<evidence type="ECO:0000313" key="12">
    <source>
        <dbReference type="Proteomes" id="UP000257109"/>
    </source>
</evidence>
<organism evidence="11 12">
    <name type="scientific">Mucuna pruriens</name>
    <name type="common">Velvet bean</name>
    <name type="synonym">Dolichos pruriens</name>
    <dbReference type="NCBI Taxonomy" id="157652"/>
    <lineage>
        <taxon>Eukaryota</taxon>
        <taxon>Viridiplantae</taxon>
        <taxon>Streptophyta</taxon>
        <taxon>Embryophyta</taxon>
        <taxon>Tracheophyta</taxon>
        <taxon>Spermatophyta</taxon>
        <taxon>Magnoliopsida</taxon>
        <taxon>eudicotyledons</taxon>
        <taxon>Gunneridae</taxon>
        <taxon>Pentapetalae</taxon>
        <taxon>rosids</taxon>
        <taxon>fabids</taxon>
        <taxon>Fabales</taxon>
        <taxon>Fabaceae</taxon>
        <taxon>Papilionoideae</taxon>
        <taxon>50 kb inversion clade</taxon>
        <taxon>NPAAA clade</taxon>
        <taxon>indigoferoid/millettioid clade</taxon>
        <taxon>Phaseoleae</taxon>
        <taxon>Mucuna</taxon>
    </lineage>
</organism>
<feature type="transmembrane region" description="Helical" evidence="9">
    <location>
        <begin position="435"/>
        <end position="459"/>
    </location>
</feature>
<dbReference type="PANTHER" id="PTHR22950:SF692">
    <property type="entry name" value="TRANSMEMBRANE AMINO ACID TRANSPORTER FAMILY PROTEIN"/>
    <property type="match status" value="1"/>
</dbReference>
<sequence>MQRGKMKLDEDLGPDREDDFQTDDEENQADRVFEHLDDDTDSDNSPPSRSLSNEVSITSWPQSYRQSMDMLTSVTPPGLTFLRRIRSERVNSLTTSFKRSQENEEDSSLTIPLVYETSSISQVDQPASTPFLQSLSSAKFSVHELPPPQQQCSFAKSVINGTNILCGIGLLTIPYAIKKGGWLSLILLIMFTIICCYTGMLLIRCLESNPELKTYPDIGQAAFGIAGRLGIVVSTIRDYMQGSCVEYIILVSDNLSSLFPNTHLTFGGTNFNNEQIFAITAAVLVLPTVWLRNLSLLSYISVGGIFATIVVALCLFWVGMMDQVVGFKPGEKVLDLANISVSIGLYSFCFAGHAVFPNIYSSMKEPSKFPLGALTLNSLMPLIHFNKIKELTYIIFAFCIVMYISVGIMGYLTFGDSVASQFTLNMPKELFASEIATWTTVVTPVAKYALTLLPIALSIEELATSPRLRCHAMSVLIRTSLVILSLIVALYIPYFGSLMALIGSFMSILVALIYPCACFLKLHNGRISNFEITNCILIIVVGIVCASVGTHSAISRIAGEGD</sequence>
<evidence type="ECO:0000256" key="2">
    <source>
        <dbReference type="ARBA" id="ARBA00022448"/>
    </source>
</evidence>
<dbReference type="EMBL" id="QJKJ01011832">
    <property type="protein sequence ID" value="RDX70114.1"/>
    <property type="molecule type" value="Genomic_DNA"/>
</dbReference>
<name>A0A371EVT2_MUCPR</name>
<evidence type="ECO:0000256" key="5">
    <source>
        <dbReference type="ARBA" id="ARBA00022989"/>
    </source>
</evidence>
<evidence type="ECO:0000256" key="7">
    <source>
        <dbReference type="ARBA" id="ARBA00049662"/>
    </source>
</evidence>
<feature type="transmembrane region" description="Helical" evidence="9">
    <location>
        <begin position="391"/>
        <end position="415"/>
    </location>
</feature>
<feature type="compositionally biased region" description="Acidic residues" evidence="8">
    <location>
        <begin position="16"/>
        <end position="27"/>
    </location>
</feature>
<keyword evidence="3 9" id="KW-0812">Transmembrane</keyword>
<comment type="subcellular location">
    <subcellularLocation>
        <location evidence="1">Membrane</location>
        <topology evidence="1">Multi-pass membrane protein</topology>
    </subcellularLocation>
</comment>
<keyword evidence="5 9" id="KW-1133">Transmembrane helix</keyword>
<keyword evidence="4" id="KW-0029">Amino-acid transport</keyword>
<dbReference type="GO" id="GO:0005774">
    <property type="term" value="C:vacuolar membrane"/>
    <property type="evidence" value="ECO:0007669"/>
    <property type="project" value="TreeGrafter"/>
</dbReference>
<evidence type="ECO:0000256" key="9">
    <source>
        <dbReference type="SAM" id="Phobius"/>
    </source>
</evidence>
<evidence type="ECO:0000256" key="6">
    <source>
        <dbReference type="ARBA" id="ARBA00023136"/>
    </source>
</evidence>
<feature type="transmembrane region" description="Helical" evidence="9">
    <location>
        <begin position="471"/>
        <end position="492"/>
    </location>
</feature>
<dbReference type="STRING" id="157652.A0A371EVT2"/>
<feature type="transmembrane region" description="Helical" evidence="9">
    <location>
        <begin position="532"/>
        <end position="554"/>
    </location>
</feature>
<dbReference type="GO" id="GO:0015179">
    <property type="term" value="F:L-amino acid transmembrane transporter activity"/>
    <property type="evidence" value="ECO:0007669"/>
    <property type="project" value="TreeGrafter"/>
</dbReference>
<feature type="transmembrane region" description="Helical" evidence="9">
    <location>
        <begin position="498"/>
        <end position="520"/>
    </location>
</feature>
<comment type="similarity">
    <text evidence="7">Belongs to the amino acid/polyamine transporter 2 family. Amino acid/auxin permease (AAAP) (TC 2.A.18.5) subfamily.</text>
</comment>
<keyword evidence="12" id="KW-1185">Reference proteome</keyword>
<feature type="transmembrane region" description="Helical" evidence="9">
    <location>
        <begin position="339"/>
        <end position="360"/>
    </location>
</feature>
<accession>A0A371EVT2</accession>
<protein>
    <submittedName>
        <fullName evidence="11">Amino acid transporter AVT1D</fullName>
    </submittedName>
</protein>
<feature type="region of interest" description="Disordered" evidence="8">
    <location>
        <begin position="1"/>
        <end position="57"/>
    </location>
</feature>
<evidence type="ECO:0000256" key="1">
    <source>
        <dbReference type="ARBA" id="ARBA00004141"/>
    </source>
</evidence>
<comment type="caution">
    <text evidence="11">The sequence shown here is derived from an EMBL/GenBank/DDBJ whole genome shotgun (WGS) entry which is preliminary data.</text>
</comment>
<feature type="non-terminal residue" evidence="11">
    <location>
        <position position="1"/>
    </location>
</feature>
<feature type="domain" description="Amino acid transporter transmembrane" evidence="10">
    <location>
        <begin position="152"/>
        <end position="554"/>
    </location>
</feature>
<dbReference type="OrthoDB" id="655540at2759"/>